<dbReference type="RefSeq" id="WP_238282860.1">
    <property type="nucleotide sequence ID" value="NZ_BPQL01000203.1"/>
</dbReference>
<feature type="region of interest" description="Disordered" evidence="1">
    <location>
        <begin position="1"/>
        <end position="21"/>
    </location>
</feature>
<proteinExistence type="predicted"/>
<sequence>MIDPPNSDDTQTDDAGVGPTARARQIRSGVAACGTLALAVLLGGGLTYWSRHPTPARHDAVAAAPLVAAVPEPEVTEVAAGPARETQVAAESAERVQEEAPAATPEPALTMAAPEPSAPDAAPEPSSTLAAVAPPLAPRLVPLPVPRPPEFRSGRAASRAPRSAARQALPVATTPPEDTRSFVEKLFGLGNPEPPRLAYAALETKPTEDVFRRALNLVPRGTGGVAVYDIRAKVVTLPNGEKLEAHSGLGAIMDDPAHVHVRMRGPTPVGTYDITEREQPFHGVRALRLHPVGGPEAVHGRVGLLAHTYMLGASGASNGCVSFKDYEKFLQAYLRGEVQRLVVVAGG</sequence>
<comment type="caution">
    <text evidence="4">The sequence shown here is derived from an EMBL/GenBank/DDBJ whole genome shotgun (WGS) entry which is preliminary data.</text>
</comment>
<dbReference type="InterPro" id="IPR005490">
    <property type="entry name" value="LD_TPept_cat_dom"/>
</dbReference>
<feature type="compositionally biased region" description="Low complexity" evidence="1">
    <location>
        <begin position="154"/>
        <end position="166"/>
    </location>
</feature>
<dbReference type="CDD" id="cd16913">
    <property type="entry name" value="YkuD_like"/>
    <property type="match status" value="1"/>
</dbReference>
<evidence type="ECO:0000256" key="1">
    <source>
        <dbReference type="SAM" id="MobiDB-lite"/>
    </source>
</evidence>
<feature type="region of interest" description="Disordered" evidence="1">
    <location>
        <begin position="79"/>
        <end position="176"/>
    </location>
</feature>
<feature type="compositionally biased region" description="Pro residues" evidence="1">
    <location>
        <begin position="135"/>
        <end position="148"/>
    </location>
</feature>
<organism evidence="4 5">
    <name type="scientific">Methylobacterium goesingense</name>
    <dbReference type="NCBI Taxonomy" id="243690"/>
    <lineage>
        <taxon>Bacteria</taxon>
        <taxon>Pseudomonadati</taxon>
        <taxon>Pseudomonadota</taxon>
        <taxon>Alphaproteobacteria</taxon>
        <taxon>Hyphomicrobiales</taxon>
        <taxon>Methylobacteriaceae</taxon>
        <taxon>Methylobacterium</taxon>
    </lineage>
</organism>
<gene>
    <name evidence="4" type="ORF">ABID43_003705</name>
</gene>
<reference evidence="4 5" key="1">
    <citation type="submission" date="2024-06" db="EMBL/GenBank/DDBJ databases">
        <title>Genomic Encyclopedia of Type Strains, Phase IV (KMG-IV): sequencing the most valuable type-strain genomes for metagenomic binning, comparative biology and taxonomic classification.</title>
        <authorList>
            <person name="Goeker M."/>
        </authorList>
    </citation>
    <scope>NUCLEOTIDE SEQUENCE [LARGE SCALE GENOMIC DNA]</scope>
    <source>
        <strain evidence="4 5">DSM 21331</strain>
    </source>
</reference>
<protein>
    <recommendedName>
        <fullName evidence="3">Tlde1 domain-containing protein</fullName>
    </recommendedName>
</protein>
<keyword evidence="5" id="KW-1185">Reference proteome</keyword>
<keyword evidence="2" id="KW-0812">Transmembrane</keyword>
<keyword evidence="2" id="KW-1133">Transmembrane helix</keyword>
<feature type="compositionally biased region" description="Low complexity" evidence="1">
    <location>
        <begin position="99"/>
        <end position="134"/>
    </location>
</feature>
<feature type="transmembrane region" description="Helical" evidence="2">
    <location>
        <begin position="29"/>
        <end position="49"/>
    </location>
</feature>
<feature type="domain" description="Tlde1" evidence="3">
    <location>
        <begin position="242"/>
        <end position="346"/>
    </location>
</feature>
<dbReference type="Proteomes" id="UP001549145">
    <property type="component" value="Unassembled WGS sequence"/>
</dbReference>
<evidence type="ECO:0000313" key="5">
    <source>
        <dbReference type="Proteomes" id="UP001549145"/>
    </source>
</evidence>
<evidence type="ECO:0000313" key="4">
    <source>
        <dbReference type="EMBL" id="MET3694146.1"/>
    </source>
</evidence>
<evidence type="ECO:0000256" key="2">
    <source>
        <dbReference type="SAM" id="Phobius"/>
    </source>
</evidence>
<keyword evidence="2" id="KW-0472">Membrane</keyword>
<dbReference type="InterPro" id="IPR021225">
    <property type="entry name" value="Tlde1_dom"/>
</dbReference>
<evidence type="ECO:0000259" key="3">
    <source>
        <dbReference type="Pfam" id="PF10908"/>
    </source>
</evidence>
<dbReference type="Pfam" id="PF10908">
    <property type="entry name" value="Tlde1_dom"/>
    <property type="match status" value="1"/>
</dbReference>
<accession>A0ABV2L8J3</accession>
<name>A0ABV2L8J3_9HYPH</name>
<dbReference type="EMBL" id="JBEPMM010000012">
    <property type="protein sequence ID" value="MET3694146.1"/>
    <property type="molecule type" value="Genomic_DNA"/>
</dbReference>